<gene>
    <name evidence="4" type="ORF">PHLCEN_2v2924</name>
</gene>
<feature type="domain" description="C3H1-type" evidence="3">
    <location>
        <begin position="3"/>
        <end position="30"/>
    </location>
</feature>
<comment type="caution">
    <text evidence="4">The sequence shown here is derived from an EMBL/GenBank/DDBJ whole genome shotgun (WGS) entry which is preliminary data.</text>
</comment>
<feature type="zinc finger region" description="C3H1-type" evidence="1">
    <location>
        <begin position="133"/>
        <end position="161"/>
    </location>
</feature>
<evidence type="ECO:0000259" key="3">
    <source>
        <dbReference type="PROSITE" id="PS50103"/>
    </source>
</evidence>
<feature type="compositionally biased region" description="Basic residues" evidence="2">
    <location>
        <begin position="243"/>
        <end position="257"/>
    </location>
</feature>
<dbReference type="Gene3D" id="3.30.1370.210">
    <property type="match status" value="1"/>
</dbReference>
<name>A0A2R6RIB8_9APHY</name>
<keyword evidence="1" id="KW-0862">Zinc</keyword>
<feature type="domain" description="C3H1-type" evidence="3">
    <location>
        <begin position="133"/>
        <end position="161"/>
    </location>
</feature>
<dbReference type="InterPro" id="IPR000571">
    <property type="entry name" value="Znf_CCCH"/>
</dbReference>
<dbReference type="GO" id="GO:0008270">
    <property type="term" value="F:zinc ion binding"/>
    <property type="evidence" value="ECO:0007669"/>
    <property type="project" value="UniProtKB-KW"/>
</dbReference>
<evidence type="ECO:0000313" key="5">
    <source>
        <dbReference type="Proteomes" id="UP000186601"/>
    </source>
</evidence>
<dbReference type="EMBL" id="MLYV02000256">
    <property type="protein sequence ID" value="PSS29776.1"/>
    <property type="molecule type" value="Genomic_DNA"/>
</dbReference>
<keyword evidence="1" id="KW-0863">Zinc-finger</keyword>
<keyword evidence="5" id="KW-1185">Reference proteome</keyword>
<protein>
    <recommendedName>
        <fullName evidence="3">C3H1-type domain-containing protein</fullName>
    </recommendedName>
</protein>
<dbReference type="AlphaFoldDB" id="A0A2R6RIB8"/>
<evidence type="ECO:0000256" key="1">
    <source>
        <dbReference type="PROSITE-ProRule" id="PRU00723"/>
    </source>
</evidence>
<keyword evidence="1" id="KW-0479">Metal-binding</keyword>
<dbReference type="OrthoDB" id="2787564at2759"/>
<evidence type="ECO:0000313" key="4">
    <source>
        <dbReference type="EMBL" id="PSS29776.1"/>
    </source>
</evidence>
<feature type="zinc finger region" description="C3H1-type" evidence="1">
    <location>
        <begin position="3"/>
        <end position="30"/>
    </location>
</feature>
<dbReference type="Proteomes" id="UP000186601">
    <property type="component" value="Unassembled WGS sequence"/>
</dbReference>
<dbReference type="SMART" id="SM00356">
    <property type="entry name" value="ZnF_C3H1"/>
    <property type="match status" value="2"/>
</dbReference>
<sequence length="328" mass="35690">MSNRSDAICRNFAAGATCARPHCRYSHTLIDTSRFHALVGDIPANSAESEKTYFLVEYIKYSATDSDTADADAIKWRMRLLGGGRATLAADGVGSETISVQPTYPLKGQGQEAGVALSILEGRVFGRSPLPDLTRSSVCRQFQDGVCRYGATSCRYSHTLFDLSRIEALLDEAVQKRGYADYRPLIEAEYIARPGTAQCIWRVTLRCVLAYHQKSAPQPVVVTGPTLKTAMRLLENQFAGKPTRPHPHPRASCRRGRTPFTSSSRSRERSATSSNNGPPRSPSHPTSTSNATDGTSHPYSAPPPSYSDATGGNPLPQSSYAQDTKRGF</sequence>
<proteinExistence type="predicted"/>
<feature type="region of interest" description="Disordered" evidence="2">
    <location>
        <begin position="237"/>
        <end position="328"/>
    </location>
</feature>
<organism evidence="4 5">
    <name type="scientific">Hermanssonia centrifuga</name>
    <dbReference type="NCBI Taxonomy" id="98765"/>
    <lineage>
        <taxon>Eukaryota</taxon>
        <taxon>Fungi</taxon>
        <taxon>Dikarya</taxon>
        <taxon>Basidiomycota</taxon>
        <taxon>Agaricomycotina</taxon>
        <taxon>Agaricomycetes</taxon>
        <taxon>Polyporales</taxon>
        <taxon>Meruliaceae</taxon>
        <taxon>Hermanssonia</taxon>
    </lineage>
</organism>
<reference evidence="4 5" key="1">
    <citation type="submission" date="2018-02" db="EMBL/GenBank/DDBJ databases">
        <title>Genome sequence of the basidiomycete white-rot fungus Phlebia centrifuga.</title>
        <authorList>
            <person name="Granchi Z."/>
            <person name="Peng M."/>
            <person name="de Vries R.P."/>
            <person name="Hilden K."/>
            <person name="Makela M.R."/>
            <person name="Grigoriev I."/>
            <person name="Riley R."/>
        </authorList>
    </citation>
    <scope>NUCLEOTIDE SEQUENCE [LARGE SCALE GENOMIC DNA]</scope>
    <source>
        <strain evidence="4 5">FBCC195</strain>
    </source>
</reference>
<dbReference type="PROSITE" id="PS50103">
    <property type="entry name" value="ZF_C3H1"/>
    <property type="match status" value="2"/>
</dbReference>
<evidence type="ECO:0000256" key="2">
    <source>
        <dbReference type="SAM" id="MobiDB-lite"/>
    </source>
</evidence>
<accession>A0A2R6RIB8</accession>